<sequence length="416" mass="47920">MDSLLEKIYTLTEIEDITEAISNHLKKPVVIEDDQFSLLAYSSFYIDQFDEANRQTIFTKRWTIPILETFMDEGIVHQLKTIPVPFRVKKMEGIGLNQRVVVNAKYKDHVLGFIWVQETEPLTDDELAFLQKVSFHAGKLLYQAKQLQSKKDEEKNRFYQKVVEGVLHSEDRIKWEAANLNILLPDVFATTVFTVSPSCEDSFSELLEKAGLFANALKMPTHLFIDQLKIIVLIGSSQPSSKHLMDHANELVSSVLAQFNPGQVYAGISSGHSSITNLRKSYLESVEVIHTAKFTGLEELPSFENKRLGVYRYLEAISHYQKKMGIVNEDLVSLKQKDEESQTNLLHTLEVYLEENCRLKQTAEKLYIHTNTLKYRLNQIYELTSIRLDDFQSNCQLYIDLKLMKSYQKKGRKPPA</sequence>
<dbReference type="RefSeq" id="WP_380773157.1">
    <property type="nucleotide sequence ID" value="NZ_JBHUEO010000015.1"/>
</dbReference>
<dbReference type="InterPro" id="IPR051448">
    <property type="entry name" value="CdaR-like_regulators"/>
</dbReference>
<evidence type="ECO:0000259" key="3">
    <source>
        <dbReference type="Pfam" id="PF17853"/>
    </source>
</evidence>
<dbReference type="Pfam" id="PF17853">
    <property type="entry name" value="GGDEF_2"/>
    <property type="match status" value="1"/>
</dbReference>
<dbReference type="PANTHER" id="PTHR33744:SF1">
    <property type="entry name" value="DNA-BINDING TRANSCRIPTIONAL ACTIVATOR ADER"/>
    <property type="match status" value="1"/>
</dbReference>
<evidence type="ECO:0000313" key="4">
    <source>
        <dbReference type="EMBL" id="MFD1706541.1"/>
    </source>
</evidence>
<dbReference type="Gene3D" id="1.10.10.2840">
    <property type="entry name" value="PucR C-terminal helix-turn-helix domain"/>
    <property type="match status" value="1"/>
</dbReference>
<organism evidence="4 5">
    <name type="scientific">Siminovitchia sediminis</name>
    <dbReference type="NCBI Taxonomy" id="1274353"/>
    <lineage>
        <taxon>Bacteria</taxon>
        <taxon>Bacillati</taxon>
        <taxon>Bacillota</taxon>
        <taxon>Bacilli</taxon>
        <taxon>Bacillales</taxon>
        <taxon>Bacillaceae</taxon>
        <taxon>Siminovitchia</taxon>
    </lineage>
</organism>
<evidence type="ECO:0000256" key="1">
    <source>
        <dbReference type="ARBA" id="ARBA00006754"/>
    </source>
</evidence>
<evidence type="ECO:0000313" key="5">
    <source>
        <dbReference type="Proteomes" id="UP001597301"/>
    </source>
</evidence>
<dbReference type="Proteomes" id="UP001597301">
    <property type="component" value="Unassembled WGS sequence"/>
</dbReference>
<feature type="domain" description="PucR C-terminal helix-turn-helix" evidence="2">
    <location>
        <begin position="345"/>
        <end position="402"/>
    </location>
</feature>
<proteinExistence type="inferred from homology"/>
<name>A0ABW4KIF3_9BACI</name>
<dbReference type="Pfam" id="PF13556">
    <property type="entry name" value="HTH_30"/>
    <property type="match status" value="1"/>
</dbReference>
<dbReference type="InterPro" id="IPR041522">
    <property type="entry name" value="CdaR_GGDEF"/>
</dbReference>
<dbReference type="InterPro" id="IPR025736">
    <property type="entry name" value="PucR_C-HTH_dom"/>
</dbReference>
<dbReference type="InterPro" id="IPR042070">
    <property type="entry name" value="PucR_C-HTH_sf"/>
</dbReference>
<dbReference type="PANTHER" id="PTHR33744">
    <property type="entry name" value="CARBOHYDRATE DIACID REGULATOR"/>
    <property type="match status" value="1"/>
</dbReference>
<reference evidence="5" key="1">
    <citation type="journal article" date="2019" name="Int. J. Syst. Evol. Microbiol.">
        <title>The Global Catalogue of Microorganisms (GCM) 10K type strain sequencing project: providing services to taxonomists for standard genome sequencing and annotation.</title>
        <authorList>
            <consortium name="The Broad Institute Genomics Platform"/>
            <consortium name="The Broad Institute Genome Sequencing Center for Infectious Disease"/>
            <person name="Wu L."/>
            <person name="Ma J."/>
        </authorList>
    </citation>
    <scope>NUCLEOTIDE SEQUENCE [LARGE SCALE GENOMIC DNA]</scope>
    <source>
        <strain evidence="5">CGMCC 1.12295</strain>
    </source>
</reference>
<accession>A0ABW4KIF3</accession>
<gene>
    <name evidence="4" type="ORF">ACFSCZ_07205</name>
</gene>
<evidence type="ECO:0000259" key="2">
    <source>
        <dbReference type="Pfam" id="PF13556"/>
    </source>
</evidence>
<comment type="caution">
    <text evidence="4">The sequence shown here is derived from an EMBL/GenBank/DDBJ whole genome shotgun (WGS) entry which is preliminary data.</text>
</comment>
<feature type="domain" description="CdaR GGDEF-like" evidence="3">
    <location>
        <begin position="169"/>
        <end position="289"/>
    </location>
</feature>
<protein>
    <submittedName>
        <fullName evidence="4">PucR family transcriptional regulator</fullName>
    </submittedName>
</protein>
<dbReference type="EMBL" id="JBHUEO010000015">
    <property type="protein sequence ID" value="MFD1706541.1"/>
    <property type="molecule type" value="Genomic_DNA"/>
</dbReference>
<keyword evidence="5" id="KW-1185">Reference proteome</keyword>
<comment type="similarity">
    <text evidence="1">Belongs to the CdaR family.</text>
</comment>